<dbReference type="PATRIC" id="fig|1094508.3.peg.1532"/>
<dbReference type="PANTHER" id="PTHR30146:SF109">
    <property type="entry name" value="HTH-TYPE TRANSCRIPTIONAL REGULATOR GALS"/>
    <property type="match status" value="1"/>
</dbReference>
<dbReference type="PROSITE" id="PS50932">
    <property type="entry name" value="HTH_LACI_2"/>
    <property type="match status" value="1"/>
</dbReference>
<dbReference type="Pfam" id="PF00356">
    <property type="entry name" value="LacI"/>
    <property type="match status" value="1"/>
</dbReference>
<evidence type="ECO:0000313" key="5">
    <source>
        <dbReference type="EMBL" id="AFK86519.1"/>
    </source>
</evidence>
<dbReference type="Gene3D" id="3.40.50.2300">
    <property type="match status" value="2"/>
</dbReference>
<gene>
    <name evidence="5" type="ordered locus">Tsac_1512</name>
</gene>
<dbReference type="AlphaFoldDB" id="I3VVH4"/>
<reference evidence="5 6" key="1">
    <citation type="journal article" date="2014" name="Appl. Environ. Microbiol.">
        <title>Profile of Secreted Hydrolases, Associated Proteins, and SlpA in Thermoanaerobacterium saccharolyticum during the Degradation of Hemicellulose.</title>
        <authorList>
            <person name="Currie D.H."/>
            <person name="Guss A.M."/>
            <person name="Herring C.D."/>
            <person name="Giannone R.J."/>
            <person name="Johnson C.M."/>
            <person name="Lankford P.K."/>
            <person name="Brown S.D."/>
            <person name="Hettich R.L."/>
            <person name="Lynd L.R."/>
        </authorList>
    </citation>
    <scope>NUCLEOTIDE SEQUENCE [LARGE SCALE GENOMIC DNA]</scope>
    <source>
        <strain evidence="6">DSM 8691 / JW/SL-YS485</strain>
    </source>
</reference>
<dbReference type="KEGG" id="tsh:Tsac_1512"/>
<dbReference type="eggNOG" id="COG1609">
    <property type="taxonomic scope" value="Bacteria"/>
</dbReference>
<feature type="domain" description="HTH lacI-type" evidence="4">
    <location>
        <begin position="18"/>
        <end position="72"/>
    </location>
</feature>
<dbReference type="GO" id="GO:0003700">
    <property type="term" value="F:DNA-binding transcription factor activity"/>
    <property type="evidence" value="ECO:0007669"/>
    <property type="project" value="TreeGrafter"/>
</dbReference>
<keyword evidence="1" id="KW-0805">Transcription regulation</keyword>
<dbReference type="BioCyc" id="TSAC1094508:GLMA-1535-MONOMER"/>
<organism evidence="5 6">
    <name type="scientific">Thermoanaerobacterium saccharolyticum (strain DSM 8691 / JW/SL-YS485)</name>
    <dbReference type="NCBI Taxonomy" id="1094508"/>
    <lineage>
        <taxon>Bacteria</taxon>
        <taxon>Bacillati</taxon>
        <taxon>Bacillota</taxon>
        <taxon>Clostridia</taxon>
        <taxon>Thermoanaerobacterales</taxon>
        <taxon>Thermoanaerobacteraceae</taxon>
        <taxon>Thermoanaerobacterium</taxon>
    </lineage>
</organism>
<keyword evidence="3" id="KW-0804">Transcription</keyword>
<dbReference type="PANTHER" id="PTHR30146">
    <property type="entry name" value="LACI-RELATED TRANSCRIPTIONAL REPRESSOR"/>
    <property type="match status" value="1"/>
</dbReference>
<dbReference type="EMBL" id="CP003184">
    <property type="protein sequence ID" value="AFK86519.1"/>
    <property type="molecule type" value="Genomic_DNA"/>
</dbReference>
<dbReference type="InterPro" id="IPR010982">
    <property type="entry name" value="Lambda_DNA-bd_dom_sf"/>
</dbReference>
<dbReference type="SMART" id="SM00354">
    <property type="entry name" value="HTH_LACI"/>
    <property type="match status" value="1"/>
</dbReference>
<evidence type="ECO:0000256" key="2">
    <source>
        <dbReference type="ARBA" id="ARBA00023125"/>
    </source>
</evidence>
<dbReference type="GO" id="GO:0000976">
    <property type="term" value="F:transcription cis-regulatory region binding"/>
    <property type="evidence" value="ECO:0007669"/>
    <property type="project" value="TreeGrafter"/>
</dbReference>
<evidence type="ECO:0000259" key="4">
    <source>
        <dbReference type="PROSITE" id="PS50932"/>
    </source>
</evidence>
<dbReference type="SUPFAM" id="SSF47413">
    <property type="entry name" value="lambda repressor-like DNA-binding domains"/>
    <property type="match status" value="1"/>
</dbReference>
<accession>I3VVH4</accession>
<dbReference type="InterPro" id="IPR000843">
    <property type="entry name" value="HTH_LacI"/>
</dbReference>
<keyword evidence="6" id="KW-1185">Reference proteome</keyword>
<dbReference type="InterPro" id="IPR001761">
    <property type="entry name" value="Peripla_BP/Lac1_sug-bd_dom"/>
</dbReference>
<dbReference type="CDD" id="cd01392">
    <property type="entry name" value="HTH_LacI"/>
    <property type="match status" value="1"/>
</dbReference>
<dbReference type="Proteomes" id="UP000006178">
    <property type="component" value="Chromosome"/>
</dbReference>
<dbReference type="Pfam" id="PF00532">
    <property type="entry name" value="Peripla_BP_1"/>
    <property type="match status" value="1"/>
</dbReference>
<evidence type="ECO:0000313" key="6">
    <source>
        <dbReference type="Proteomes" id="UP000006178"/>
    </source>
</evidence>
<dbReference type="STRING" id="1094508.Tsac_1512"/>
<proteinExistence type="predicted"/>
<evidence type="ECO:0000256" key="1">
    <source>
        <dbReference type="ARBA" id="ARBA00023015"/>
    </source>
</evidence>
<evidence type="ECO:0000256" key="3">
    <source>
        <dbReference type="ARBA" id="ARBA00023163"/>
    </source>
</evidence>
<protein>
    <submittedName>
        <fullName evidence="5">Transcriptional regulator, LacI family</fullName>
    </submittedName>
</protein>
<dbReference type="SUPFAM" id="SSF53822">
    <property type="entry name" value="Periplasmic binding protein-like I"/>
    <property type="match status" value="1"/>
</dbReference>
<name>I3VVH4_THESW</name>
<keyword evidence="2" id="KW-0238">DNA-binding</keyword>
<dbReference type="CDD" id="cd06267">
    <property type="entry name" value="PBP1_LacI_sugar_binding-like"/>
    <property type="match status" value="1"/>
</dbReference>
<dbReference type="InterPro" id="IPR028082">
    <property type="entry name" value="Peripla_BP_I"/>
</dbReference>
<dbReference type="Gene3D" id="1.10.260.40">
    <property type="entry name" value="lambda repressor-like DNA-binding domains"/>
    <property type="match status" value="1"/>
</dbReference>
<sequence>MRVATLILLRRECIVCMANIDDVAKLANVSTATVSRVFNNSPYVSEKARESVLKAAKELGYEPSILARSLAMKKTNTIGLIVPDISNPYYSEVVRGIEDVCNIYKYNIILCNADNSRDKEIQYIDMLKSRWVDGIIFHSDYFSDEIYHIFKDRKIPLVLAGRATSYDIPYVVIDNRKAAYDATKYLISQGHKKIGVIHGDLNGMKETVDSVDRLYGFLDAMKEAGLKVYDELIKESNFKAKGGYMAAKEMLMGNVKPDAIFAFSDIMAMGAINAIFDAGLKCPEDVSVIGFDNLDLAEVTRPALATVAQPMYDIGAVAARMLIKIIDNKKISEKKVILKHRLIIRQSCIKRDAQKI</sequence>